<evidence type="ECO:0000256" key="1">
    <source>
        <dbReference type="SAM" id="Coils"/>
    </source>
</evidence>
<dbReference type="OMA" id="HEWTPGF"/>
<organism evidence="3 4">
    <name type="scientific">Pomacea canaliculata</name>
    <name type="common">Golden apple snail</name>
    <dbReference type="NCBI Taxonomy" id="400727"/>
    <lineage>
        <taxon>Eukaryota</taxon>
        <taxon>Metazoa</taxon>
        <taxon>Spiralia</taxon>
        <taxon>Lophotrochozoa</taxon>
        <taxon>Mollusca</taxon>
        <taxon>Gastropoda</taxon>
        <taxon>Caenogastropoda</taxon>
        <taxon>Architaenioglossa</taxon>
        <taxon>Ampullarioidea</taxon>
        <taxon>Ampullariidae</taxon>
        <taxon>Pomacea</taxon>
    </lineage>
</organism>
<accession>A0A2T7PVP3</accession>
<name>A0A2T7PVP3_POMCA</name>
<protein>
    <recommendedName>
        <fullName evidence="2">Fibronectin type-III domain-containing protein</fullName>
    </recommendedName>
</protein>
<dbReference type="SUPFAM" id="SSF49265">
    <property type="entry name" value="Fibronectin type III"/>
    <property type="match status" value="1"/>
</dbReference>
<dbReference type="InterPro" id="IPR013783">
    <property type="entry name" value="Ig-like_fold"/>
</dbReference>
<feature type="domain" description="Fibronectin type-III" evidence="2">
    <location>
        <begin position="173"/>
        <end position="271"/>
    </location>
</feature>
<dbReference type="Gene3D" id="2.60.40.10">
    <property type="entry name" value="Immunoglobulins"/>
    <property type="match status" value="1"/>
</dbReference>
<reference evidence="3 4" key="1">
    <citation type="submission" date="2018-04" db="EMBL/GenBank/DDBJ databases">
        <title>The genome of golden apple snail Pomacea canaliculata provides insight into stress tolerance and invasive adaptation.</title>
        <authorList>
            <person name="Liu C."/>
            <person name="Liu B."/>
            <person name="Ren Y."/>
            <person name="Zhang Y."/>
            <person name="Wang H."/>
            <person name="Li S."/>
            <person name="Jiang F."/>
            <person name="Yin L."/>
            <person name="Zhang G."/>
            <person name="Qian W."/>
            <person name="Fan W."/>
        </authorList>
    </citation>
    <scope>NUCLEOTIDE SEQUENCE [LARGE SCALE GENOMIC DNA]</scope>
    <source>
        <strain evidence="3">SZHN2017</strain>
        <tissue evidence="3">Muscle</tissue>
    </source>
</reference>
<proteinExistence type="predicted"/>
<keyword evidence="4" id="KW-1185">Reference proteome</keyword>
<evidence type="ECO:0000313" key="3">
    <source>
        <dbReference type="EMBL" id="PVD37479.1"/>
    </source>
</evidence>
<feature type="coiled-coil region" evidence="1">
    <location>
        <begin position="24"/>
        <end position="81"/>
    </location>
</feature>
<dbReference type="OrthoDB" id="9984427at2759"/>
<evidence type="ECO:0000259" key="2">
    <source>
        <dbReference type="PROSITE" id="PS50853"/>
    </source>
</evidence>
<dbReference type="Pfam" id="PF00041">
    <property type="entry name" value="fn3"/>
    <property type="match status" value="1"/>
</dbReference>
<dbReference type="AlphaFoldDB" id="A0A2T7PVP3"/>
<comment type="caution">
    <text evidence="3">The sequence shown here is derived from an EMBL/GenBank/DDBJ whole genome shotgun (WGS) entry which is preliminary data.</text>
</comment>
<dbReference type="PROSITE" id="PS50853">
    <property type="entry name" value="FN3"/>
    <property type="match status" value="1"/>
</dbReference>
<gene>
    <name evidence="3" type="ORF">C0Q70_00069</name>
</gene>
<dbReference type="InterPro" id="IPR003961">
    <property type="entry name" value="FN3_dom"/>
</dbReference>
<dbReference type="EMBL" id="PZQS01000001">
    <property type="protein sequence ID" value="PVD37479.1"/>
    <property type="molecule type" value="Genomic_DNA"/>
</dbReference>
<dbReference type="CDD" id="cd00063">
    <property type="entry name" value="FN3"/>
    <property type="match status" value="1"/>
</dbReference>
<dbReference type="Proteomes" id="UP000245119">
    <property type="component" value="Linkage Group LG1"/>
</dbReference>
<sequence>MSSEELVQTAVEIIDSAHSYRFQMSQLLDTLTELEDQVKHSANQTAHTLKAYFANLKASVCEALDARLEQLLHEIESIQERALTPLQQSRAIIENNAESAANVMKEGGALLAGNPEKSPEKIIKFRENPLVSRLNSFPELPSPSEVASITVETTSGMQEQLRNLVLQEGKVLARAPVQILHIEGKPGGLQVQWAEVEEDSDMSEFMLQYTSGQLSGNDNSRLLFHTAYEGPATSYTVKNLRMNAHYTFRVCGRVDKNSHWSPWSVCQTAVNTILHHRWGDGGEAYSLSNEGRTATRMGEGLTKVLYSDISSYAAGDTLVFRILDSADVSPGDGLAIVLDINDDESCNRHGAIFVNTYGTVFVDSQEMKTKLPPIKKGTILTFQTEPLPNGKVRVSVQVDDKEVTLDWKVSAFTMPGVALMESSTPSFYFALRFAQEHWKVGVE</sequence>
<dbReference type="STRING" id="400727.A0A2T7PVP3"/>
<dbReference type="InterPro" id="IPR036116">
    <property type="entry name" value="FN3_sf"/>
</dbReference>
<evidence type="ECO:0000313" key="4">
    <source>
        <dbReference type="Proteomes" id="UP000245119"/>
    </source>
</evidence>
<keyword evidence="1" id="KW-0175">Coiled coil</keyword>